<keyword evidence="13" id="KW-0547">Nucleotide-binding</keyword>
<keyword evidence="2" id="KW-0820">tRNA-binding</keyword>
<sequence>MSDFFKDNLLKNDLVAAPLAGYSHLPYRRILRKFFNGIIYSEMISVEGLARRNKETMEYLDRLESDTPLVFQIFGGKPENYAEAVRVAENECQVDAFDVNMGCPVKKVIKAGGGCSLLGDLGRIKAVVSNIRHATEKPFSIKIRIGLDEKNLVYKEILKIAENEGVNALVVHGRTKRDMFGGTVRIDILQEIADMANITVIGNGGVAGYNTYREMKATGVAGIMIGRSMMKAPWVFKAIEDKCSDDDLYNYLSPAEIGSLLIELWSYMLEHTKGRGMKETHYMHILKKFAVWFCKGFEMAADFRTNIYKTNSIDEVLSLIRQFYRC</sequence>
<dbReference type="Gene3D" id="1.10.1200.80">
    <property type="entry name" value="Putative flavin oxidoreducatase, domain 2"/>
    <property type="match status" value="1"/>
</dbReference>
<reference evidence="15" key="2">
    <citation type="submission" date="2022-05" db="EMBL/GenBank/DDBJ databases">
        <authorList>
            <person name="Proctor A.L."/>
            <person name="Phillips G.J."/>
            <person name="Wannemuehler M.J."/>
        </authorList>
    </citation>
    <scope>NUCLEOTIDE SEQUENCE</scope>
    <source>
        <strain evidence="15">ASF457</strain>
    </source>
</reference>
<evidence type="ECO:0000256" key="8">
    <source>
        <dbReference type="ARBA" id="ARBA00023002"/>
    </source>
</evidence>
<name>V2QHW4_9BACT</name>
<keyword evidence="6" id="KW-0521">NADP</keyword>
<comment type="cofactor">
    <cofactor evidence="11 13">
        <name>FMN</name>
        <dbReference type="ChEBI" id="CHEBI:58210"/>
    </cofactor>
</comment>
<dbReference type="PANTHER" id="PTHR45846">
    <property type="entry name" value="TRNA-DIHYDROURIDINE(47) SYNTHASE [NAD(P)(+)]-LIKE"/>
    <property type="match status" value="1"/>
</dbReference>
<reference evidence="15" key="1">
    <citation type="journal article" date="2014" name="Genome Announc.">
        <title>Draft genome sequences of the altered schaedler flora, a defined bacterial community from gnotobiotic mice.</title>
        <authorList>
            <person name="Wannemuehler M.J."/>
            <person name="Overstreet A.M."/>
            <person name="Ward D.V."/>
            <person name="Phillips G.J."/>
        </authorList>
    </citation>
    <scope>NUCLEOTIDE SEQUENCE</scope>
    <source>
        <strain evidence="15">ASF457</strain>
    </source>
</reference>
<feature type="binding site" evidence="13">
    <location>
        <begin position="203"/>
        <end position="205"/>
    </location>
    <ligand>
        <name>FMN</name>
        <dbReference type="ChEBI" id="CHEBI:58210"/>
    </ligand>
</feature>
<feature type="binding site" evidence="13">
    <location>
        <position position="172"/>
    </location>
    <ligand>
        <name>FMN</name>
        <dbReference type="ChEBI" id="CHEBI:58210"/>
    </ligand>
</feature>
<comment type="catalytic activity">
    <reaction evidence="9">
        <text>a 5,6-dihydrouridine in tRNA + NADP(+) = a uridine in tRNA + NADPH + H(+)</text>
        <dbReference type="Rhea" id="RHEA:23624"/>
        <dbReference type="Rhea" id="RHEA-COMP:13339"/>
        <dbReference type="Rhea" id="RHEA-COMP:13887"/>
        <dbReference type="ChEBI" id="CHEBI:15378"/>
        <dbReference type="ChEBI" id="CHEBI:57783"/>
        <dbReference type="ChEBI" id="CHEBI:58349"/>
        <dbReference type="ChEBI" id="CHEBI:65315"/>
        <dbReference type="ChEBI" id="CHEBI:74443"/>
    </reaction>
</comment>
<dbReference type="CDD" id="cd02801">
    <property type="entry name" value="DUS_like_FMN"/>
    <property type="match status" value="1"/>
</dbReference>
<dbReference type="PIRSF" id="PIRSF006621">
    <property type="entry name" value="Dus"/>
    <property type="match status" value="1"/>
</dbReference>
<keyword evidence="4 11" id="KW-0288">FMN</keyword>
<dbReference type="AlphaFoldDB" id="V2QHW4"/>
<evidence type="ECO:0000256" key="12">
    <source>
        <dbReference type="PIRSR" id="PIRSR006621-1"/>
    </source>
</evidence>
<accession>V2QHW4</accession>
<comment type="catalytic activity">
    <reaction evidence="10">
        <text>a 5,6-dihydrouridine in tRNA + NAD(+) = a uridine in tRNA + NADH + H(+)</text>
        <dbReference type="Rhea" id="RHEA:54452"/>
        <dbReference type="Rhea" id="RHEA-COMP:13339"/>
        <dbReference type="Rhea" id="RHEA-COMP:13887"/>
        <dbReference type="ChEBI" id="CHEBI:15378"/>
        <dbReference type="ChEBI" id="CHEBI:57540"/>
        <dbReference type="ChEBI" id="CHEBI:57945"/>
        <dbReference type="ChEBI" id="CHEBI:65315"/>
        <dbReference type="ChEBI" id="CHEBI:74443"/>
    </reaction>
</comment>
<dbReference type="EC" id="1.3.1.-" evidence="11"/>
<proteinExistence type="inferred from homology"/>
<evidence type="ECO:0000256" key="13">
    <source>
        <dbReference type="PIRSR" id="PIRSR006621-2"/>
    </source>
</evidence>
<feature type="domain" description="DUS-like FMN-binding" evidence="14">
    <location>
        <begin position="16"/>
        <end position="317"/>
    </location>
</feature>
<dbReference type="Pfam" id="PF01207">
    <property type="entry name" value="Dus"/>
    <property type="match status" value="1"/>
</dbReference>
<dbReference type="SUPFAM" id="SSF51395">
    <property type="entry name" value="FMN-linked oxidoreductases"/>
    <property type="match status" value="1"/>
</dbReference>
<dbReference type="GO" id="GO:0050660">
    <property type="term" value="F:flavin adenine dinucleotide binding"/>
    <property type="evidence" value="ECO:0007669"/>
    <property type="project" value="InterPro"/>
</dbReference>
<dbReference type="GO" id="GO:0000049">
    <property type="term" value="F:tRNA binding"/>
    <property type="evidence" value="ECO:0007669"/>
    <property type="project" value="UniProtKB-KW"/>
</dbReference>
<evidence type="ECO:0000256" key="11">
    <source>
        <dbReference type="PIRNR" id="PIRNR006621"/>
    </source>
</evidence>
<evidence type="ECO:0000256" key="2">
    <source>
        <dbReference type="ARBA" id="ARBA00022555"/>
    </source>
</evidence>
<evidence type="ECO:0000256" key="9">
    <source>
        <dbReference type="ARBA" id="ARBA00048205"/>
    </source>
</evidence>
<evidence type="ECO:0000313" key="15">
    <source>
        <dbReference type="EMBL" id="USF23924.1"/>
    </source>
</evidence>
<evidence type="ECO:0000259" key="14">
    <source>
        <dbReference type="Pfam" id="PF01207"/>
    </source>
</evidence>
<reference evidence="15" key="3">
    <citation type="submission" date="2022-06" db="EMBL/GenBank/DDBJ databases">
        <title>Resources to Facilitate Use of the Altered Schaedler Flora (ASF) Mouse Model to Study Microbiome Function.</title>
        <authorList>
            <person name="Proctor A."/>
            <person name="Parvinroo S."/>
            <person name="Richie T."/>
            <person name="Jia X."/>
            <person name="Lee S.T.M."/>
            <person name="Karp P.D."/>
            <person name="Paley S."/>
            <person name="Kostic A.D."/>
            <person name="Pierre J.F."/>
            <person name="Wannemuehler M.J."/>
            <person name="Phillips G.J."/>
        </authorList>
    </citation>
    <scope>NUCLEOTIDE SEQUENCE</scope>
    <source>
        <strain evidence="15">ASF457</strain>
    </source>
</reference>
<evidence type="ECO:0000256" key="6">
    <source>
        <dbReference type="ARBA" id="ARBA00022857"/>
    </source>
</evidence>
<dbReference type="KEGG" id="msch:N508_000997"/>
<dbReference type="InterPro" id="IPR035587">
    <property type="entry name" value="DUS-like_FMN-bd"/>
</dbReference>
<comment type="similarity">
    <text evidence="11">Belongs to the dus family.</text>
</comment>
<evidence type="ECO:0000256" key="5">
    <source>
        <dbReference type="ARBA" id="ARBA00022694"/>
    </source>
</evidence>
<comment type="function">
    <text evidence="1 11">Catalyzes the synthesis of 5,6-dihydrouridine (D), a modified base found in the D-loop of most tRNAs, via the reduction of the C5-C6 double bond in target uridines.</text>
</comment>
<dbReference type="Proteomes" id="UP000017429">
    <property type="component" value="Chromosome"/>
</dbReference>
<dbReference type="Gene3D" id="3.20.20.70">
    <property type="entry name" value="Aldolase class I"/>
    <property type="match status" value="1"/>
</dbReference>
<dbReference type="GO" id="GO:0017150">
    <property type="term" value="F:tRNA dihydrouridine synthase activity"/>
    <property type="evidence" value="ECO:0007669"/>
    <property type="project" value="InterPro"/>
</dbReference>
<keyword evidence="3 11" id="KW-0285">Flavoprotein</keyword>
<evidence type="ECO:0000256" key="10">
    <source>
        <dbReference type="ARBA" id="ARBA00048802"/>
    </source>
</evidence>
<dbReference type="RefSeq" id="WP_023275294.1">
    <property type="nucleotide sequence ID" value="NZ_CP097562.1"/>
</dbReference>
<evidence type="ECO:0000256" key="7">
    <source>
        <dbReference type="ARBA" id="ARBA00022884"/>
    </source>
</evidence>
<evidence type="ECO:0000256" key="4">
    <source>
        <dbReference type="ARBA" id="ARBA00022643"/>
    </source>
</evidence>
<keyword evidence="8 11" id="KW-0560">Oxidoreductase</keyword>
<dbReference type="PANTHER" id="PTHR45846:SF1">
    <property type="entry name" value="TRNA-DIHYDROURIDINE(47) SYNTHASE [NAD(P)(+)]-LIKE"/>
    <property type="match status" value="1"/>
</dbReference>
<organism evidence="15 16">
    <name type="scientific">Mucispirillum schaedleri ASF457</name>
    <dbReference type="NCBI Taxonomy" id="1379858"/>
    <lineage>
        <taxon>Bacteria</taxon>
        <taxon>Pseudomonadati</taxon>
        <taxon>Deferribacterota</taxon>
        <taxon>Deferribacteres</taxon>
        <taxon>Deferribacterales</taxon>
        <taxon>Mucispirillaceae</taxon>
        <taxon>Mucispirillum</taxon>
    </lineage>
</organism>
<dbReference type="eggNOG" id="COG0042">
    <property type="taxonomic scope" value="Bacteria"/>
</dbReference>
<protein>
    <recommendedName>
        <fullName evidence="11">tRNA-dihydrouridine synthase</fullName>
        <ecNumber evidence="11">1.3.1.-</ecNumber>
    </recommendedName>
</protein>
<gene>
    <name evidence="15" type="primary">dusB</name>
    <name evidence="15" type="ORF">N508_000997</name>
</gene>
<keyword evidence="16" id="KW-1185">Reference proteome</keyword>
<feature type="binding site" evidence="13">
    <location>
        <position position="72"/>
    </location>
    <ligand>
        <name>FMN</name>
        <dbReference type="ChEBI" id="CHEBI:58210"/>
    </ligand>
</feature>
<evidence type="ECO:0000256" key="3">
    <source>
        <dbReference type="ARBA" id="ARBA00022630"/>
    </source>
</evidence>
<keyword evidence="5 11" id="KW-0819">tRNA processing</keyword>
<keyword evidence="7" id="KW-0694">RNA-binding</keyword>
<dbReference type="InterPro" id="IPR001269">
    <property type="entry name" value="DUS_fam"/>
</dbReference>
<dbReference type="InterPro" id="IPR024036">
    <property type="entry name" value="tRNA-dHydroUridine_Synthase_C"/>
</dbReference>
<feature type="binding site" evidence="13">
    <location>
        <position position="142"/>
    </location>
    <ligand>
        <name>FMN</name>
        <dbReference type="ChEBI" id="CHEBI:58210"/>
    </ligand>
</feature>
<feature type="binding site" evidence="13">
    <location>
        <begin position="226"/>
        <end position="227"/>
    </location>
    <ligand>
        <name>FMN</name>
        <dbReference type="ChEBI" id="CHEBI:58210"/>
    </ligand>
</feature>
<evidence type="ECO:0000256" key="1">
    <source>
        <dbReference type="ARBA" id="ARBA00002790"/>
    </source>
</evidence>
<feature type="active site" description="Proton donor" evidence="12">
    <location>
        <position position="103"/>
    </location>
</feature>
<dbReference type="InterPro" id="IPR013785">
    <property type="entry name" value="Aldolase_TIM"/>
</dbReference>
<dbReference type="OrthoDB" id="9764501at2"/>
<evidence type="ECO:0000313" key="16">
    <source>
        <dbReference type="Proteomes" id="UP000017429"/>
    </source>
</evidence>
<dbReference type="EMBL" id="CP097562">
    <property type="protein sequence ID" value="USF23924.1"/>
    <property type="molecule type" value="Genomic_DNA"/>
</dbReference>